<dbReference type="RefSeq" id="WP_086281628.1">
    <property type="nucleotide sequence ID" value="NZ_CP147248.1"/>
</dbReference>
<dbReference type="Proteomes" id="UP000195080">
    <property type="component" value="Chromosome"/>
</dbReference>
<feature type="transmembrane region" description="Helical" evidence="1">
    <location>
        <begin position="49"/>
        <end position="72"/>
    </location>
</feature>
<keyword evidence="3" id="KW-1185">Reference proteome</keyword>
<accession>A0ABZ2T164</accession>
<evidence type="ECO:0000313" key="3">
    <source>
        <dbReference type="Proteomes" id="UP000195080"/>
    </source>
</evidence>
<name>A0ABZ2T164_9ENTE</name>
<reference evidence="3" key="1">
    <citation type="submission" date="2017-05" db="EMBL/GenBank/DDBJ databases">
        <title>The Genome Sequence of EEnterococcus faecalis 9F2_4866.</title>
        <authorList>
            <consortium name="The Broad Institute Genomics Platform"/>
            <consortium name="The Broad Institute Genomic Center for Infectious Diseases"/>
            <person name="Earl A."/>
            <person name="Manson A."/>
            <person name="Schwartman J."/>
            <person name="Gilmore M."/>
            <person name="Abouelleil A."/>
            <person name="Cao P."/>
            <person name="Chapman S."/>
            <person name="Cusick C."/>
            <person name="Shea T."/>
            <person name="Young S."/>
            <person name="Neafsey D."/>
            <person name="Nusbaum C."/>
            <person name="Birren B."/>
        </authorList>
    </citation>
    <scope>NUCLEOTIDE SEQUENCE [LARGE SCALE GENOMIC DNA]</scope>
    <source>
        <strain evidence="3">12C11_DIV0727</strain>
    </source>
</reference>
<organism evidence="2 3">
    <name type="scientific">Candidatus Enterococcus lemimoniae</name>
    <dbReference type="NCBI Taxonomy" id="1834167"/>
    <lineage>
        <taxon>Bacteria</taxon>
        <taxon>Bacillati</taxon>
        <taxon>Bacillota</taxon>
        <taxon>Bacilli</taxon>
        <taxon>Lactobacillales</taxon>
        <taxon>Enterococcaceae</taxon>
        <taxon>Enterococcus</taxon>
    </lineage>
</organism>
<dbReference type="NCBIfam" id="NF033218">
    <property type="entry name" value="anchor_AmaP"/>
    <property type="match status" value="1"/>
</dbReference>
<evidence type="ECO:0000256" key="1">
    <source>
        <dbReference type="SAM" id="Phobius"/>
    </source>
</evidence>
<keyword evidence="1" id="KW-0472">Membrane</keyword>
<dbReference type="EMBL" id="CP147248">
    <property type="protein sequence ID" value="WYJ85133.1"/>
    <property type="molecule type" value="Genomic_DNA"/>
</dbReference>
<keyword evidence="1" id="KW-0812">Transmembrane</keyword>
<sequence length="187" mass="20958">MKRLLKTIFMLIIVLLFIGTLGVLSQLIDIPWLTDQVDSLLYSYPLGKSLFEGILLILGGLLLLSLIIVFSVSGRRKHLVVKSGKDRIDIPKSTVIQIVEDTYSTIIHPDKTKLTVKIKGKQKVAVNVRVDVRSKERSRPLAEEIKEQLQQSLSAALESIDSRVTVQLREKDPIETGAFGKKQSRVI</sequence>
<proteinExistence type="predicted"/>
<evidence type="ECO:0008006" key="4">
    <source>
        <dbReference type="Google" id="ProtNLM"/>
    </source>
</evidence>
<protein>
    <recommendedName>
        <fullName evidence="4">Alkaline shock response membrane anchor protein AmaP</fullName>
    </recommendedName>
</protein>
<keyword evidence="1" id="KW-1133">Transmembrane helix</keyword>
<gene>
    <name evidence="2" type="ORF">A5866_000191</name>
</gene>
<evidence type="ECO:0000313" key="2">
    <source>
        <dbReference type="EMBL" id="WYJ85133.1"/>
    </source>
</evidence>